<dbReference type="Gene3D" id="2.170.260.10">
    <property type="entry name" value="paz domain"/>
    <property type="match status" value="1"/>
</dbReference>
<dbReference type="Pfam" id="PF08699">
    <property type="entry name" value="ArgoL1"/>
    <property type="match status" value="1"/>
</dbReference>
<dbReference type="Pfam" id="PF16486">
    <property type="entry name" value="ArgoN"/>
    <property type="match status" value="1"/>
</dbReference>
<reference evidence="3" key="1">
    <citation type="submission" date="2020-11" db="EMBL/GenBank/DDBJ databases">
        <authorList>
            <consortium name="DOE Joint Genome Institute"/>
            <person name="Ahrendt S."/>
            <person name="Riley R."/>
            <person name="Andreopoulos W."/>
            <person name="Labutti K."/>
            <person name="Pangilinan J."/>
            <person name="Ruiz-Duenas F.J."/>
            <person name="Barrasa J.M."/>
            <person name="Sanchez-Garcia M."/>
            <person name="Camarero S."/>
            <person name="Miyauchi S."/>
            <person name="Serrano A."/>
            <person name="Linde D."/>
            <person name="Babiker R."/>
            <person name="Drula E."/>
            <person name="Ayuso-Fernandez I."/>
            <person name="Pacheco R."/>
            <person name="Padilla G."/>
            <person name="Ferreira P."/>
            <person name="Barriuso J."/>
            <person name="Kellner H."/>
            <person name="Castanera R."/>
            <person name="Alfaro M."/>
            <person name="Ramirez L."/>
            <person name="Pisabarro A.G."/>
            <person name="Kuo A."/>
            <person name="Tritt A."/>
            <person name="Lipzen A."/>
            <person name="He G."/>
            <person name="Yan M."/>
            <person name="Ng V."/>
            <person name="Cullen D."/>
            <person name="Martin F."/>
            <person name="Rosso M.-N."/>
            <person name="Henrissat B."/>
            <person name="Hibbett D."/>
            <person name="Martinez A.T."/>
            <person name="Grigoriev I.V."/>
        </authorList>
    </citation>
    <scope>NUCLEOTIDE SEQUENCE</scope>
    <source>
        <strain evidence="3">AH 40177</strain>
    </source>
</reference>
<feature type="domain" description="Piwi" evidence="2">
    <location>
        <begin position="557"/>
        <end position="865"/>
    </location>
</feature>
<dbReference type="GO" id="GO:0003723">
    <property type="term" value="F:RNA binding"/>
    <property type="evidence" value="ECO:0007669"/>
    <property type="project" value="InterPro"/>
</dbReference>
<dbReference type="InterPro" id="IPR032474">
    <property type="entry name" value="Argonaute_N"/>
</dbReference>
<dbReference type="InterPro" id="IPR003165">
    <property type="entry name" value="Piwi"/>
</dbReference>
<dbReference type="InterPro" id="IPR036085">
    <property type="entry name" value="PAZ_dom_sf"/>
</dbReference>
<dbReference type="SMART" id="SM01163">
    <property type="entry name" value="DUF1785"/>
    <property type="match status" value="1"/>
</dbReference>
<dbReference type="InterPro" id="IPR014811">
    <property type="entry name" value="ArgoL1"/>
</dbReference>
<dbReference type="InterPro" id="IPR012337">
    <property type="entry name" value="RNaseH-like_sf"/>
</dbReference>
<dbReference type="InterPro" id="IPR036397">
    <property type="entry name" value="RNaseH_sf"/>
</dbReference>
<sequence>MSFRGRGANFDNRGGRGSFRGGGRGGGGRQGGPPRSQPVDVTVTTNCFAIKRLPQKDYFLYGISTRLFSPVAVSAYAFAVFEPEVSNFARRQELFDRLQTHVAPHVFNPRAMYDGKALVFSSHLLRDTAGDGSGLQFLVGFSNKPPTETVRGVYKLIFKLTASEPISAKQVYSVTSLFGVLLIAGADVMENPQAATALNLLNIIIRQDSNQKYPHNARAFFSKVGKKELKGIELWRGFFQSVRPTKDALLVNIDTTMTAVIKEGSLLDVAMDYMGFRNTRELAINEQSHHYHALETFFKKIRVVLQTTKKTRTIRGLVANAGKFAFSKDGESMTVEQYLNKTYNIRIAYPNIVGVRLTKRDEENQIVLPLEMCQIKSGQFYKQRLQDVDTVEAVKFATLNPSDRLNAIKGSRTGSLPMADSPILHYHTSEFVVESGMQISSDPIEIRGQLLALPKVKFQDMALDPENGSWNVLNRILFKSVPLNIWAIVNFADRAANQIDTVISSIMGCAKNLGMSINPPFTVQSGSGQAVEQSLDRTMRELQKTNPNLGKSGPPPLLVVILPQNAAEVRHRVKHWGDVRAGIITQCIREGKLARANNQYFNNIALKLNARLKGSNFIVDSPAMKELTSNGRFIIMGADVAHPGPGVQKPSMTSLVWSSDQHATQYSAITEIQSPRLEIIQNLKQMVYDAIFGFGKLNHSPSQIIFFRDGVSEGEFKKVVEHELQDIKIAIDELWANLNLKDLKPKLTFIVVGKRHHIAFFPAKNSSADDGKGNCVAGFASNVEDLSHPSTTDFYLQSHGAIQGTSRSAHYTIIHDDIYNFNVSKIQELSFALCHVYQKATRSVSIPAPIYYADLACARSAFHYHPGSTDGSSISSGYQNFNLDEWKGKFNKINQGIVKSMYFL</sequence>
<dbReference type="OrthoDB" id="10252740at2759"/>
<dbReference type="PANTHER" id="PTHR22891">
    <property type="entry name" value="EUKARYOTIC TRANSLATION INITIATION FACTOR 2C"/>
    <property type="match status" value="1"/>
</dbReference>
<dbReference type="Proteomes" id="UP000772434">
    <property type="component" value="Unassembled WGS sequence"/>
</dbReference>
<dbReference type="SMART" id="SM00950">
    <property type="entry name" value="Piwi"/>
    <property type="match status" value="1"/>
</dbReference>
<comment type="caution">
    <text evidence="3">The sequence shown here is derived from an EMBL/GenBank/DDBJ whole genome shotgun (WGS) entry which is preliminary data.</text>
</comment>
<evidence type="ECO:0000313" key="4">
    <source>
        <dbReference type="Proteomes" id="UP000772434"/>
    </source>
</evidence>
<dbReference type="Gene3D" id="3.40.50.2300">
    <property type="match status" value="1"/>
</dbReference>
<evidence type="ECO:0000259" key="2">
    <source>
        <dbReference type="PROSITE" id="PS50822"/>
    </source>
</evidence>
<dbReference type="AlphaFoldDB" id="A0A9P5PV19"/>
<dbReference type="Pfam" id="PF02171">
    <property type="entry name" value="Piwi"/>
    <property type="match status" value="1"/>
</dbReference>
<dbReference type="SUPFAM" id="SSF101690">
    <property type="entry name" value="PAZ domain"/>
    <property type="match status" value="1"/>
</dbReference>
<keyword evidence="4" id="KW-1185">Reference proteome</keyword>
<gene>
    <name evidence="3" type="ORF">BDP27DRAFT_1417726</name>
</gene>
<feature type="region of interest" description="Disordered" evidence="1">
    <location>
        <begin position="1"/>
        <end position="39"/>
    </location>
</feature>
<protein>
    <submittedName>
        <fullName evidence="3">Piwi domain-containing protein</fullName>
    </submittedName>
</protein>
<name>A0A9P5PV19_9AGAR</name>
<dbReference type="PROSITE" id="PS50822">
    <property type="entry name" value="PIWI"/>
    <property type="match status" value="1"/>
</dbReference>
<organism evidence="3 4">
    <name type="scientific">Rhodocollybia butyracea</name>
    <dbReference type="NCBI Taxonomy" id="206335"/>
    <lineage>
        <taxon>Eukaryota</taxon>
        <taxon>Fungi</taxon>
        <taxon>Dikarya</taxon>
        <taxon>Basidiomycota</taxon>
        <taxon>Agaricomycotina</taxon>
        <taxon>Agaricomycetes</taxon>
        <taxon>Agaricomycetidae</taxon>
        <taxon>Agaricales</taxon>
        <taxon>Marasmiineae</taxon>
        <taxon>Omphalotaceae</taxon>
        <taxon>Rhodocollybia</taxon>
    </lineage>
</organism>
<accession>A0A9P5PV19</accession>
<evidence type="ECO:0000256" key="1">
    <source>
        <dbReference type="SAM" id="MobiDB-lite"/>
    </source>
</evidence>
<proteinExistence type="predicted"/>
<dbReference type="Gene3D" id="3.30.420.10">
    <property type="entry name" value="Ribonuclease H-like superfamily/Ribonuclease H"/>
    <property type="match status" value="1"/>
</dbReference>
<dbReference type="InterPro" id="IPR003100">
    <property type="entry name" value="PAZ_dom"/>
</dbReference>
<feature type="compositionally biased region" description="Gly residues" evidence="1">
    <location>
        <begin position="15"/>
        <end position="31"/>
    </location>
</feature>
<dbReference type="Pfam" id="PF02170">
    <property type="entry name" value="PAZ"/>
    <property type="match status" value="1"/>
</dbReference>
<dbReference type="SUPFAM" id="SSF53098">
    <property type="entry name" value="Ribonuclease H-like"/>
    <property type="match status" value="1"/>
</dbReference>
<evidence type="ECO:0000313" key="3">
    <source>
        <dbReference type="EMBL" id="KAF9072959.1"/>
    </source>
</evidence>
<dbReference type="EMBL" id="JADNRY010000021">
    <property type="protein sequence ID" value="KAF9072959.1"/>
    <property type="molecule type" value="Genomic_DNA"/>
</dbReference>
<dbReference type="CDD" id="cd02846">
    <property type="entry name" value="PAZ_argonaute_like"/>
    <property type="match status" value="1"/>
</dbReference>